<dbReference type="EMBL" id="JAULSU010000002">
    <property type="protein sequence ID" value="KAK0627399.1"/>
    <property type="molecule type" value="Genomic_DNA"/>
</dbReference>
<evidence type="ECO:0000313" key="2">
    <source>
        <dbReference type="Proteomes" id="UP001175000"/>
    </source>
</evidence>
<accession>A0AA39X4Z0</accession>
<proteinExistence type="predicted"/>
<feature type="non-terminal residue" evidence="1">
    <location>
        <position position="1"/>
    </location>
</feature>
<reference evidence="1" key="1">
    <citation type="submission" date="2023-06" db="EMBL/GenBank/DDBJ databases">
        <title>Genome-scale phylogeny and comparative genomics of the fungal order Sordariales.</title>
        <authorList>
            <consortium name="Lawrence Berkeley National Laboratory"/>
            <person name="Hensen N."/>
            <person name="Bonometti L."/>
            <person name="Westerberg I."/>
            <person name="Brannstrom I.O."/>
            <person name="Guillou S."/>
            <person name="Cros-Aarteil S."/>
            <person name="Calhoun S."/>
            <person name="Haridas S."/>
            <person name="Kuo A."/>
            <person name="Mondo S."/>
            <person name="Pangilinan J."/>
            <person name="Riley R."/>
            <person name="Labutti K."/>
            <person name="Andreopoulos B."/>
            <person name="Lipzen A."/>
            <person name="Chen C."/>
            <person name="Yanf M."/>
            <person name="Daum C."/>
            <person name="Ng V."/>
            <person name="Clum A."/>
            <person name="Steindorff A."/>
            <person name="Ohm R."/>
            <person name="Martin F."/>
            <person name="Silar P."/>
            <person name="Natvig D."/>
            <person name="Lalanne C."/>
            <person name="Gautier V."/>
            <person name="Ament-Velasquez S.L."/>
            <person name="Kruys A."/>
            <person name="Hutchinson M.I."/>
            <person name="Powell A.J."/>
            <person name="Barry K."/>
            <person name="Miller A.N."/>
            <person name="Grigoriev I.V."/>
            <person name="Debuchy R."/>
            <person name="Gladieux P."/>
            <person name="Thoren M.H."/>
            <person name="Johannesson H."/>
        </authorList>
    </citation>
    <scope>NUCLEOTIDE SEQUENCE</scope>
    <source>
        <strain evidence="1">CBS 606.72</strain>
    </source>
</reference>
<keyword evidence="2" id="KW-1185">Reference proteome</keyword>
<dbReference type="Proteomes" id="UP001175000">
    <property type="component" value="Unassembled WGS sequence"/>
</dbReference>
<organism evidence="1 2">
    <name type="scientific">Immersiella caudata</name>
    <dbReference type="NCBI Taxonomy" id="314043"/>
    <lineage>
        <taxon>Eukaryota</taxon>
        <taxon>Fungi</taxon>
        <taxon>Dikarya</taxon>
        <taxon>Ascomycota</taxon>
        <taxon>Pezizomycotina</taxon>
        <taxon>Sordariomycetes</taxon>
        <taxon>Sordariomycetidae</taxon>
        <taxon>Sordariales</taxon>
        <taxon>Lasiosphaeriaceae</taxon>
        <taxon>Immersiella</taxon>
    </lineage>
</organism>
<sequence length="374" mass="41589">MPQSLALATATFTATDAGPTMGKPPIFLRLPAELRMKIFRSLYWRRGNPRCGGAFAPSLHTPLADYPATSGALYVGIRRFPGHRYNVGRRTHKLETLTSLMLVCKLFYFEVLSIIYDRAFGFFDLPFHSPAKAAPHLTRHAKFNTRFFFDGGPARHLRCVRVKITNGFPYPRKVWPPAKTWDGDPMIAAEELLWSLARNATGLETLELDSNWSLRKTLGVTLGDHGRAIAELQHGFSWANPVLGLDLSEKTPGNESRADNGDAPSRETLMQNITELLAPGNAVLQEAMRERLEARSTVSGGPVRFSGFMQATLYLVDCARLFWGIRLLGILKGFSPTLRTVRLAYAEDKEWMAKMGSELGMEVTGLPSKSGSKM</sequence>
<name>A0AA39X4Z0_9PEZI</name>
<gene>
    <name evidence="1" type="ORF">B0T14DRAFT_512545</name>
</gene>
<evidence type="ECO:0000313" key="1">
    <source>
        <dbReference type="EMBL" id="KAK0627399.1"/>
    </source>
</evidence>
<dbReference type="AlphaFoldDB" id="A0AA39X4Z0"/>
<comment type="caution">
    <text evidence="1">The sequence shown here is derived from an EMBL/GenBank/DDBJ whole genome shotgun (WGS) entry which is preliminary data.</text>
</comment>
<protein>
    <submittedName>
        <fullName evidence="1">Uncharacterized protein</fullName>
    </submittedName>
</protein>